<accession>D5Q352</accession>
<keyword evidence="1" id="KW-0732">Signal</keyword>
<proteinExistence type="predicted"/>
<feature type="chain" id="PRO_5038563813" evidence="1">
    <location>
        <begin position="29"/>
        <end position="124"/>
    </location>
</feature>
<evidence type="ECO:0000313" key="2">
    <source>
        <dbReference type="EMBL" id="EFH07659.1"/>
    </source>
</evidence>
<gene>
    <name evidence="2" type="ORF">HMPREF0220_1334</name>
</gene>
<organism evidence="2 3">
    <name type="scientific">Clostridioides difficile NAP08</name>
    <dbReference type="NCBI Taxonomy" id="525259"/>
    <lineage>
        <taxon>Bacteria</taxon>
        <taxon>Bacillati</taxon>
        <taxon>Bacillota</taxon>
        <taxon>Clostridia</taxon>
        <taxon>Peptostreptococcales</taxon>
        <taxon>Peptostreptococcaceae</taxon>
        <taxon>Clostridioides</taxon>
    </lineage>
</organism>
<evidence type="ECO:0000313" key="3">
    <source>
        <dbReference type="Proteomes" id="UP000003227"/>
    </source>
</evidence>
<dbReference type="HOGENOM" id="CLU_2070870_0_0_9"/>
<protein>
    <submittedName>
        <fullName evidence="2">Uncharacterized protein</fullName>
    </submittedName>
</protein>
<dbReference type="EMBL" id="ADNX01000033">
    <property type="protein sequence ID" value="EFH07659.1"/>
    <property type="molecule type" value="Genomic_DNA"/>
</dbReference>
<comment type="caution">
    <text evidence="2">The sequence shown here is derived from an EMBL/GenBank/DDBJ whole genome shotgun (WGS) entry which is preliminary data.</text>
</comment>
<dbReference type="Proteomes" id="UP000003227">
    <property type="component" value="Unassembled WGS sequence"/>
</dbReference>
<evidence type="ECO:0000256" key="1">
    <source>
        <dbReference type="SAM" id="SignalP"/>
    </source>
</evidence>
<name>D5Q352_CLODI</name>
<feature type="signal peptide" evidence="1">
    <location>
        <begin position="1"/>
        <end position="28"/>
    </location>
</feature>
<dbReference type="AlphaFoldDB" id="D5Q352"/>
<sequence length="124" mass="13985">MKEGFSMKKALISLLVLSCLLLTAPVNESSYADSQKNVPVSQNTKLTQEQAKELLVKYNNEVDYIYQGNASDFEALKAKNLNGYVFLPDADGDIGYFVNENTSEIYYFHPSGYLELVNQQQNNK</sequence>
<reference evidence="2 3" key="1">
    <citation type="submission" date="2010-05" db="EMBL/GenBank/DDBJ databases">
        <authorList>
            <person name="Qin X."/>
            <person name="Bachman B."/>
            <person name="Battles P."/>
            <person name="Bell A."/>
            <person name="Bess C."/>
            <person name="Bickham C."/>
            <person name="Chaboub L."/>
            <person name="Chen D."/>
            <person name="Coyle M."/>
            <person name="Deiros D.R."/>
            <person name="Dinh H."/>
            <person name="Forbes L."/>
            <person name="Fowler G."/>
            <person name="Francisco L."/>
            <person name="Fu Q."/>
            <person name="Gubbala S."/>
            <person name="Hale W."/>
            <person name="Han Y."/>
            <person name="Hemphill L."/>
            <person name="Highlander S.K."/>
            <person name="Hirani K."/>
            <person name="Hogues M."/>
            <person name="Jackson L."/>
            <person name="Jakkamsetti A."/>
            <person name="Javaid M."/>
            <person name="Jiang H."/>
            <person name="Korchina V."/>
            <person name="Kovar C."/>
            <person name="Lara F."/>
            <person name="Lee S."/>
            <person name="Mata R."/>
            <person name="Mathew T."/>
            <person name="Moen C."/>
            <person name="Morales K."/>
            <person name="Munidasa M."/>
            <person name="Nazareth L."/>
            <person name="Ngo R."/>
            <person name="Nguyen L."/>
            <person name="Okwuonu G."/>
            <person name="Ongeri F."/>
            <person name="Patil S."/>
            <person name="Petrosino J."/>
            <person name="Pham C."/>
            <person name="Pham P."/>
            <person name="Pu L.-L."/>
            <person name="Puazo M."/>
            <person name="Raj R."/>
            <person name="Reid J."/>
            <person name="Rouhana J."/>
            <person name="Saada N."/>
            <person name="Shang Y."/>
            <person name="Simmons D."/>
            <person name="Thornton R."/>
            <person name="Warren J."/>
            <person name="Weissenberger G."/>
            <person name="Zhang J."/>
            <person name="Zhang L."/>
            <person name="Zhou C."/>
            <person name="Zhu D."/>
            <person name="Muzny D."/>
            <person name="Worley K."/>
            <person name="Gibbs R."/>
        </authorList>
    </citation>
    <scope>NUCLEOTIDE SEQUENCE [LARGE SCALE GENOMIC DNA]</scope>
    <source>
        <strain evidence="2 3">NAP08</strain>
    </source>
</reference>